<dbReference type="GO" id="GO:0003677">
    <property type="term" value="F:DNA binding"/>
    <property type="evidence" value="ECO:0007669"/>
    <property type="project" value="UniProtKB-KW"/>
</dbReference>
<dbReference type="GO" id="GO:0000725">
    <property type="term" value="P:recombinational repair"/>
    <property type="evidence" value="ECO:0007669"/>
    <property type="project" value="TreeGrafter"/>
</dbReference>
<dbReference type="InterPro" id="IPR014016">
    <property type="entry name" value="UvrD-like_ATP-bd"/>
</dbReference>
<dbReference type="AlphaFoldDB" id="F2IDS4"/>
<dbReference type="STRING" id="755732.Fluta_2481"/>
<dbReference type="Proteomes" id="UP000007463">
    <property type="component" value="Chromosome"/>
</dbReference>
<comment type="catalytic activity">
    <reaction evidence="13">
        <text>ATP + H2O = ADP + phosphate + H(+)</text>
        <dbReference type="Rhea" id="RHEA:13065"/>
        <dbReference type="ChEBI" id="CHEBI:15377"/>
        <dbReference type="ChEBI" id="CHEBI:15378"/>
        <dbReference type="ChEBI" id="CHEBI:30616"/>
        <dbReference type="ChEBI" id="CHEBI:43474"/>
        <dbReference type="ChEBI" id="CHEBI:456216"/>
        <dbReference type="EC" id="5.6.2.4"/>
    </reaction>
</comment>
<evidence type="ECO:0000256" key="7">
    <source>
        <dbReference type="ARBA" id="ARBA00022840"/>
    </source>
</evidence>
<comment type="catalytic activity">
    <reaction evidence="11">
        <text>Couples ATP hydrolysis with the unwinding of duplex DNA by translocating in the 3'-5' direction.</text>
        <dbReference type="EC" id="5.6.2.4"/>
    </reaction>
</comment>
<dbReference type="Gene3D" id="3.90.320.10">
    <property type="match status" value="1"/>
</dbReference>
<evidence type="ECO:0000256" key="12">
    <source>
        <dbReference type="ARBA" id="ARBA00034808"/>
    </source>
</evidence>
<gene>
    <name evidence="16" type="ordered locus">Fluta_2481</name>
</gene>
<evidence type="ECO:0000313" key="16">
    <source>
        <dbReference type="EMBL" id="AEA44466.1"/>
    </source>
</evidence>
<reference evidence="17" key="2">
    <citation type="submission" date="2011-02" db="EMBL/GenBank/DDBJ databases">
        <title>The complete genome of Fluviicola taffensis DSM 16823.</title>
        <authorList>
            <consortium name="US DOE Joint Genome Institute (JGI-PGF)"/>
            <person name="Lucas S."/>
            <person name="Copeland A."/>
            <person name="Lapidus A."/>
            <person name="Bruce D."/>
            <person name="Goodwin L."/>
            <person name="Pitluck S."/>
            <person name="Kyrpides N."/>
            <person name="Mavromatis K."/>
            <person name="Ivanova N."/>
            <person name="Mikhailova N."/>
            <person name="Pagani I."/>
            <person name="Chertkov O."/>
            <person name="Detter J.C."/>
            <person name="Han C."/>
            <person name="Tapia R."/>
            <person name="Land M."/>
            <person name="Hauser L."/>
            <person name="Markowitz V."/>
            <person name="Cheng J.-F."/>
            <person name="Hugenholtz P."/>
            <person name="Woyke T."/>
            <person name="Wu D."/>
            <person name="Tindall B."/>
            <person name="Pomrenke H.G."/>
            <person name="Brambilla E."/>
            <person name="Klenk H.-P."/>
            <person name="Eisen J.A."/>
        </authorList>
    </citation>
    <scope>NUCLEOTIDE SEQUENCE [LARGE SCALE GENOMIC DNA]</scope>
    <source>
        <strain evidence="17">DSM 16823 / RW262 / RW262</strain>
    </source>
</reference>
<keyword evidence="9" id="KW-0234">DNA repair</keyword>
<dbReference type="PANTHER" id="PTHR11070">
    <property type="entry name" value="UVRD / RECB / PCRA DNA HELICASE FAMILY MEMBER"/>
    <property type="match status" value="1"/>
</dbReference>
<dbReference type="GO" id="GO:0043138">
    <property type="term" value="F:3'-5' DNA helicase activity"/>
    <property type="evidence" value="ECO:0007669"/>
    <property type="project" value="UniProtKB-EC"/>
</dbReference>
<dbReference type="InterPro" id="IPR011604">
    <property type="entry name" value="PDDEXK-like_dom_sf"/>
</dbReference>
<accession>F2IDS4</accession>
<keyword evidence="4 14" id="KW-0378">Hydrolase</keyword>
<proteinExistence type="predicted"/>
<protein>
    <recommendedName>
        <fullName evidence="12">DNA 3'-5' helicase</fullName>
        <ecNumber evidence="12">5.6.2.4</ecNumber>
    </recommendedName>
</protein>
<dbReference type="InterPro" id="IPR014017">
    <property type="entry name" value="DNA_helicase_UvrD-like_C"/>
</dbReference>
<name>F2IDS4_FLUTR</name>
<dbReference type="OrthoDB" id="9810135at2"/>
<reference evidence="16 17" key="1">
    <citation type="journal article" date="2011" name="Stand. Genomic Sci.">
        <title>Complete genome sequence of the gliding freshwater bacterium Fluviicola taffensis type strain (RW262).</title>
        <authorList>
            <person name="Woyke T."/>
            <person name="Chertkov O."/>
            <person name="Lapidus A."/>
            <person name="Nolan M."/>
            <person name="Lucas S."/>
            <person name="Del Rio T.G."/>
            <person name="Tice H."/>
            <person name="Cheng J.F."/>
            <person name="Tapia R."/>
            <person name="Han C."/>
            <person name="Goodwin L."/>
            <person name="Pitluck S."/>
            <person name="Liolios K."/>
            <person name="Pagani I."/>
            <person name="Ivanova N."/>
            <person name="Huntemann M."/>
            <person name="Mavromatis K."/>
            <person name="Mikhailova N."/>
            <person name="Pati A."/>
            <person name="Chen A."/>
            <person name="Palaniappan K."/>
            <person name="Land M."/>
            <person name="Hauser L."/>
            <person name="Brambilla E.M."/>
            <person name="Rohde M."/>
            <person name="Mwirichia R."/>
            <person name="Sikorski J."/>
            <person name="Tindall B.J."/>
            <person name="Goker M."/>
            <person name="Bristow J."/>
            <person name="Eisen J.A."/>
            <person name="Markowitz V."/>
            <person name="Hugenholtz P."/>
            <person name="Klenk H.P."/>
            <person name="Kyrpides N.C."/>
        </authorList>
    </citation>
    <scope>NUCLEOTIDE SEQUENCE [LARGE SCALE GENOMIC DNA]</scope>
    <source>
        <strain evidence="17">DSM 16823 / RW262 / RW262</strain>
    </source>
</reference>
<evidence type="ECO:0000256" key="2">
    <source>
        <dbReference type="ARBA" id="ARBA00022741"/>
    </source>
</evidence>
<evidence type="ECO:0000313" key="17">
    <source>
        <dbReference type="Proteomes" id="UP000007463"/>
    </source>
</evidence>
<keyword evidence="5 14" id="KW-0347">Helicase</keyword>
<dbReference type="PANTHER" id="PTHR11070:SF67">
    <property type="entry name" value="DNA 3'-5' HELICASE"/>
    <property type="match status" value="1"/>
</dbReference>
<evidence type="ECO:0000256" key="11">
    <source>
        <dbReference type="ARBA" id="ARBA00034617"/>
    </source>
</evidence>
<evidence type="ECO:0000256" key="6">
    <source>
        <dbReference type="ARBA" id="ARBA00022839"/>
    </source>
</evidence>
<evidence type="ECO:0000256" key="3">
    <source>
        <dbReference type="ARBA" id="ARBA00022763"/>
    </source>
</evidence>
<dbReference type="SUPFAM" id="SSF52540">
    <property type="entry name" value="P-loop containing nucleoside triphosphate hydrolases"/>
    <property type="match status" value="1"/>
</dbReference>
<dbReference type="eggNOG" id="COG1074">
    <property type="taxonomic scope" value="Bacteria"/>
</dbReference>
<dbReference type="GO" id="GO:0016887">
    <property type="term" value="F:ATP hydrolysis activity"/>
    <property type="evidence" value="ECO:0007669"/>
    <property type="project" value="RHEA"/>
</dbReference>
<dbReference type="InterPro" id="IPR000212">
    <property type="entry name" value="DNA_helicase_UvrD/REP"/>
</dbReference>
<evidence type="ECO:0000256" key="1">
    <source>
        <dbReference type="ARBA" id="ARBA00022722"/>
    </source>
</evidence>
<sequence length="1049" mass="121622">MNSDVSKPLLIVNASAGSGKTYNLVRNYLRLLLTEEFDRAEIGQIMAMTFTNKASIEMKSRIMSDLNKLAHGKEESRDYLIETAQFVGASPESIQKKAQIVLSKILHQYEDFNVMTIDKFNLKLIRSFSKDLDLPDNFEISLDDSLVLEKAIDELLNNIDSKNQTKLYQLALNFAKSNLEDENDWNLKKILLSKAIVLTNEGYFQIIKTLTKTNFKKEQLDLWKTQFKAEKDELMIRLNSLNRLLLETGVSADAFAGKTTTFKAIIFNLKLNSDLIFFLKESKRTEANEANILKTIEEGKETQFAPAYLDFLQFISKKSPFWIELDFKIQQFHLLAILKELALSMDDIRNKESIIRVSEFNKLVAELVQNEDAPFIYERLGSRFNHFFLDEFQDTSRLQWLNIVPLIHNSLGSNYFNFIVGDPKQSIYRFKNGVAEQFVALPAIFNPENEPSIHQRSLFFQEMGIVKGLDDNWRSAEKIVAFNNQFFQELLHFMPENGQEFYNQLNQNPKGKKNGYVELILNKRKDLDTIEYTNSQLLTWIQQCISDGYKPSDICILGRRKKDCNQYANFLKSKGYQIVSSDSLLVNSDLFVQLTLTYCKWKVNRFDSQRAMQFAYFYFDHFKNENNFATYDSCFKTLDNNSSKVYFSEQLFFDQSKLDANFLDASFQNIYSLLVDFMKLIDVDPIENNYLQQLLDLAYQFDMSNGPDLMEFIHYYEKNEEKFSVQLTENEQAIQIMTAHKSKGLEFPVVMIPSFNFFSGGGNFDTYLMEINEYVVETKMSQFEAVIPEIKVEAEKENDAKTMDAINLLYVAFTRPQDRLYGININGSKNSFFRNFEGVFSKLFPEAVQETEIHVKFGEAPEIKHQSKKQTTDFSPESIQNFLWFPEISIQSTKEQETDSLTTAQRIGKQFHFIMEKSDSKETAFYALMTGLLKGQIEQEFEGILKQLLEEAFNDKHLINLFENGKHLNERTLIFDVKTRLRPDKLIVSEKQAIVIDFKTGEKSQKHEEQVLGYMTVLREIGMTEIRGYLYYTGGLGLVEVSGVDLLNS</sequence>
<dbReference type="GO" id="GO:0005829">
    <property type="term" value="C:cytosol"/>
    <property type="evidence" value="ECO:0007669"/>
    <property type="project" value="TreeGrafter"/>
</dbReference>
<keyword evidence="10" id="KW-0413">Isomerase</keyword>
<evidence type="ECO:0000256" key="14">
    <source>
        <dbReference type="PROSITE-ProRule" id="PRU00560"/>
    </source>
</evidence>
<keyword evidence="6" id="KW-0269">Exonuclease</keyword>
<feature type="domain" description="UvrD-like helicase ATP-binding" evidence="15">
    <location>
        <begin position="1"/>
        <end position="476"/>
    </location>
</feature>
<keyword evidence="2 14" id="KW-0547">Nucleotide-binding</keyword>
<keyword evidence="1" id="KW-0540">Nuclease</keyword>
<dbReference type="Pfam" id="PF13361">
    <property type="entry name" value="UvrD_C"/>
    <property type="match status" value="1"/>
</dbReference>
<dbReference type="GO" id="GO:0004527">
    <property type="term" value="F:exonuclease activity"/>
    <property type="evidence" value="ECO:0007669"/>
    <property type="project" value="UniProtKB-KW"/>
</dbReference>
<evidence type="ECO:0000256" key="13">
    <source>
        <dbReference type="ARBA" id="ARBA00048988"/>
    </source>
</evidence>
<evidence type="ECO:0000256" key="5">
    <source>
        <dbReference type="ARBA" id="ARBA00022806"/>
    </source>
</evidence>
<evidence type="ECO:0000256" key="10">
    <source>
        <dbReference type="ARBA" id="ARBA00023235"/>
    </source>
</evidence>
<keyword evidence="17" id="KW-1185">Reference proteome</keyword>
<keyword evidence="8" id="KW-0238">DNA-binding</keyword>
<dbReference type="PROSITE" id="PS51198">
    <property type="entry name" value="UVRD_HELICASE_ATP_BIND"/>
    <property type="match status" value="1"/>
</dbReference>
<dbReference type="InterPro" id="IPR027417">
    <property type="entry name" value="P-loop_NTPase"/>
</dbReference>
<evidence type="ECO:0000259" key="15">
    <source>
        <dbReference type="PROSITE" id="PS51198"/>
    </source>
</evidence>
<dbReference type="GO" id="GO:0005524">
    <property type="term" value="F:ATP binding"/>
    <property type="evidence" value="ECO:0007669"/>
    <property type="project" value="UniProtKB-UniRule"/>
</dbReference>
<feature type="binding site" evidence="14">
    <location>
        <begin position="14"/>
        <end position="21"/>
    </location>
    <ligand>
        <name>ATP</name>
        <dbReference type="ChEBI" id="CHEBI:30616"/>
    </ligand>
</feature>
<dbReference type="Pfam" id="PF00580">
    <property type="entry name" value="UvrD-helicase"/>
    <property type="match status" value="1"/>
</dbReference>
<dbReference type="EMBL" id="CP002542">
    <property type="protein sequence ID" value="AEA44466.1"/>
    <property type="molecule type" value="Genomic_DNA"/>
</dbReference>
<evidence type="ECO:0000256" key="8">
    <source>
        <dbReference type="ARBA" id="ARBA00023125"/>
    </source>
</evidence>
<dbReference type="EC" id="5.6.2.4" evidence="12"/>
<keyword evidence="7 14" id="KW-0067">ATP-binding</keyword>
<keyword evidence="3" id="KW-0227">DNA damage</keyword>
<dbReference type="KEGG" id="fte:Fluta_2481"/>
<dbReference type="Gene3D" id="3.40.50.300">
    <property type="entry name" value="P-loop containing nucleotide triphosphate hydrolases"/>
    <property type="match status" value="4"/>
</dbReference>
<organism evidence="16 17">
    <name type="scientific">Fluviicola taffensis (strain DSM 16823 / NCIMB 13979 / RW262)</name>
    <dbReference type="NCBI Taxonomy" id="755732"/>
    <lineage>
        <taxon>Bacteria</taxon>
        <taxon>Pseudomonadati</taxon>
        <taxon>Bacteroidota</taxon>
        <taxon>Flavobacteriia</taxon>
        <taxon>Flavobacteriales</taxon>
        <taxon>Crocinitomicaceae</taxon>
        <taxon>Fluviicola</taxon>
    </lineage>
</organism>
<evidence type="ECO:0000256" key="4">
    <source>
        <dbReference type="ARBA" id="ARBA00022801"/>
    </source>
</evidence>
<evidence type="ECO:0000256" key="9">
    <source>
        <dbReference type="ARBA" id="ARBA00023204"/>
    </source>
</evidence>
<dbReference type="HOGENOM" id="CLU_010638_0_0_10"/>